<dbReference type="Pfam" id="PF01738">
    <property type="entry name" value="DLH"/>
    <property type="match status" value="1"/>
</dbReference>
<keyword evidence="4" id="KW-1185">Reference proteome</keyword>
<dbReference type="EMBL" id="WHLY01000002">
    <property type="protein sequence ID" value="MPR33259.1"/>
    <property type="molecule type" value="Genomic_DNA"/>
</dbReference>
<dbReference type="PANTHER" id="PTHR46623:SF6">
    <property type="entry name" value="ALPHA_BETA-HYDROLASES SUPERFAMILY PROTEIN"/>
    <property type="match status" value="1"/>
</dbReference>
<dbReference type="Proteomes" id="UP000479293">
    <property type="component" value="Unassembled WGS sequence"/>
</dbReference>
<evidence type="ECO:0000313" key="3">
    <source>
        <dbReference type="EMBL" id="MPR33259.1"/>
    </source>
</evidence>
<name>A0A7C9BPL9_9BACT</name>
<evidence type="ECO:0000256" key="1">
    <source>
        <dbReference type="SAM" id="SignalP"/>
    </source>
</evidence>
<comment type="caution">
    <text evidence="3">The sequence shown here is derived from an EMBL/GenBank/DDBJ whole genome shotgun (WGS) entry which is preliminary data.</text>
</comment>
<evidence type="ECO:0000313" key="4">
    <source>
        <dbReference type="Proteomes" id="UP000479293"/>
    </source>
</evidence>
<dbReference type="InterPro" id="IPR051049">
    <property type="entry name" value="Dienelactone_hydrolase-like"/>
</dbReference>
<dbReference type="InterPro" id="IPR029058">
    <property type="entry name" value="AB_hydrolase_fold"/>
</dbReference>
<gene>
    <name evidence="3" type="ORF">GBK04_07775</name>
</gene>
<organism evidence="3 4">
    <name type="scientific">Salmonirosea aquatica</name>
    <dbReference type="NCBI Taxonomy" id="2654236"/>
    <lineage>
        <taxon>Bacteria</taxon>
        <taxon>Pseudomonadati</taxon>
        <taxon>Bacteroidota</taxon>
        <taxon>Cytophagia</taxon>
        <taxon>Cytophagales</taxon>
        <taxon>Spirosomataceae</taxon>
        <taxon>Salmonirosea</taxon>
    </lineage>
</organism>
<evidence type="ECO:0000259" key="2">
    <source>
        <dbReference type="Pfam" id="PF01738"/>
    </source>
</evidence>
<dbReference type="PANTHER" id="PTHR46623">
    <property type="entry name" value="CARBOXYMETHYLENEBUTENOLIDASE-RELATED"/>
    <property type="match status" value="1"/>
</dbReference>
<dbReference type="InterPro" id="IPR002925">
    <property type="entry name" value="Dienelactn_hydro"/>
</dbReference>
<keyword evidence="3" id="KW-0378">Hydrolase</keyword>
<protein>
    <submittedName>
        <fullName evidence="3">Dienelactone hydrolase</fullName>
    </submittedName>
</protein>
<dbReference type="GO" id="GO:0016787">
    <property type="term" value="F:hydrolase activity"/>
    <property type="evidence" value="ECO:0007669"/>
    <property type="project" value="UniProtKB-KW"/>
</dbReference>
<dbReference type="Gene3D" id="3.40.50.1820">
    <property type="entry name" value="alpha/beta hydrolase"/>
    <property type="match status" value="1"/>
</dbReference>
<proteinExistence type="predicted"/>
<feature type="domain" description="Dienelactone hydrolase" evidence="2">
    <location>
        <begin position="90"/>
        <end position="292"/>
    </location>
</feature>
<keyword evidence="1" id="KW-0732">Signal</keyword>
<feature type="chain" id="PRO_5028873438" evidence="1">
    <location>
        <begin position="22"/>
        <end position="296"/>
    </location>
</feature>
<reference evidence="3 4" key="1">
    <citation type="submission" date="2019-10" db="EMBL/GenBank/DDBJ databases">
        <title>Draft Genome Sequence of Cytophagaceae sp. SJW1-29.</title>
        <authorList>
            <person name="Choi A."/>
        </authorList>
    </citation>
    <scope>NUCLEOTIDE SEQUENCE [LARGE SCALE GENOMIC DNA]</scope>
    <source>
        <strain evidence="3 4">SJW1-29</strain>
    </source>
</reference>
<sequence>MTKFLVSFHLMLAGLFGLYLGQPQSEGTPATIPVCHTVAAVDFTFPQEGMKQFALDPAFQALHPSPLPLNYDGMGKEITFKTPDGKDASGYLIKAKKNSDKWLFVYQEWWGLNDHIRRQSDTFYKDLGETVNVLALDMYDGKSTDNPQEAGKLMMGTQEDRLVNIVKGGFDYAGPKAQVANVGWCFGGGWSLRSGLIGGDQTIGTVMYYGMPVQDVEQLKKLDGDVLGLFATEERISKEVIEQFDANMKKAGKTLTYKIFPGVHGFANPSNPKYDEANAKVAYGMALGYLKKKFKV</sequence>
<dbReference type="SUPFAM" id="SSF53474">
    <property type="entry name" value="alpha/beta-Hydrolases"/>
    <property type="match status" value="1"/>
</dbReference>
<dbReference type="RefSeq" id="WP_152758365.1">
    <property type="nucleotide sequence ID" value="NZ_WHLY01000002.1"/>
</dbReference>
<accession>A0A7C9BPL9</accession>
<feature type="signal peptide" evidence="1">
    <location>
        <begin position="1"/>
        <end position="21"/>
    </location>
</feature>
<dbReference type="AlphaFoldDB" id="A0A7C9BPL9"/>